<reference evidence="8 9" key="1">
    <citation type="submission" date="2019-04" db="EMBL/GenBank/DDBJ databases">
        <authorList>
            <person name="Hwang J.C."/>
        </authorList>
    </citation>
    <scope>NUCLEOTIDE SEQUENCE [LARGE SCALE GENOMIC DNA]</scope>
    <source>
        <strain evidence="8 9">IMCC35001</strain>
    </source>
</reference>
<comment type="subcellular location">
    <subcellularLocation>
        <location evidence="1">Cell membrane</location>
        <topology evidence="1">Multi-pass membrane protein</topology>
    </subcellularLocation>
</comment>
<evidence type="ECO:0000256" key="3">
    <source>
        <dbReference type="ARBA" id="ARBA00022692"/>
    </source>
</evidence>
<evidence type="ECO:0000313" key="8">
    <source>
        <dbReference type="EMBL" id="TKB50698.1"/>
    </source>
</evidence>
<sequence length="199" mass="21433">MPEQADRLAAQVMADPTANAGAAPEETVSPPPEPAAAPAERRAPTSEEVLDVLDSALERGAEREAETAEEESRFSLIQVARGIIEDLGLGLGWASVYFTVFTAWFHGQTLGKKLLAIRVIQLDNTPLSLWAAFGRYGGYGAGVATGLTGFLQIFWDPNRQGIHDKIASTVVVDLRAKARRRARATSKQILATPPREPDA</sequence>
<dbReference type="InterPro" id="IPR010432">
    <property type="entry name" value="RDD"/>
</dbReference>
<evidence type="ECO:0000256" key="6">
    <source>
        <dbReference type="SAM" id="MobiDB-lite"/>
    </source>
</evidence>
<dbReference type="AlphaFoldDB" id="A0A4U1BH56"/>
<dbReference type="Proteomes" id="UP000305674">
    <property type="component" value="Unassembled WGS sequence"/>
</dbReference>
<protein>
    <submittedName>
        <fullName evidence="8">RDD family protein</fullName>
    </submittedName>
</protein>
<dbReference type="InterPro" id="IPR051791">
    <property type="entry name" value="Pra-immunoreactive"/>
</dbReference>
<comment type="caution">
    <text evidence="8">The sequence shown here is derived from an EMBL/GenBank/DDBJ whole genome shotgun (WGS) entry which is preliminary data.</text>
</comment>
<name>A0A4U1BH56_9GAMM</name>
<feature type="region of interest" description="Disordered" evidence="6">
    <location>
        <begin position="1"/>
        <end position="47"/>
    </location>
</feature>
<evidence type="ECO:0000256" key="5">
    <source>
        <dbReference type="ARBA" id="ARBA00023136"/>
    </source>
</evidence>
<evidence type="ECO:0000256" key="2">
    <source>
        <dbReference type="ARBA" id="ARBA00022475"/>
    </source>
</evidence>
<dbReference type="Pfam" id="PF06271">
    <property type="entry name" value="RDD"/>
    <property type="match status" value="1"/>
</dbReference>
<keyword evidence="2" id="KW-1003">Cell membrane</keyword>
<keyword evidence="5" id="KW-0472">Membrane</keyword>
<feature type="domain" description="RDD" evidence="7">
    <location>
        <begin position="90"/>
        <end position="167"/>
    </location>
</feature>
<keyword evidence="4" id="KW-1133">Transmembrane helix</keyword>
<evidence type="ECO:0000313" key="9">
    <source>
        <dbReference type="Proteomes" id="UP000305674"/>
    </source>
</evidence>
<keyword evidence="3" id="KW-0812">Transmembrane</keyword>
<dbReference type="OrthoDB" id="9787732at2"/>
<dbReference type="PANTHER" id="PTHR36115:SF6">
    <property type="entry name" value="PROLINE-RICH ANTIGEN HOMOLOG"/>
    <property type="match status" value="1"/>
</dbReference>
<evidence type="ECO:0000256" key="1">
    <source>
        <dbReference type="ARBA" id="ARBA00004651"/>
    </source>
</evidence>
<evidence type="ECO:0000256" key="4">
    <source>
        <dbReference type="ARBA" id="ARBA00022989"/>
    </source>
</evidence>
<keyword evidence="9" id="KW-1185">Reference proteome</keyword>
<organism evidence="8 9">
    <name type="scientific">Ferrimonas sediminicola</name>
    <dbReference type="NCBI Taxonomy" id="2569538"/>
    <lineage>
        <taxon>Bacteria</taxon>
        <taxon>Pseudomonadati</taxon>
        <taxon>Pseudomonadota</taxon>
        <taxon>Gammaproteobacteria</taxon>
        <taxon>Alteromonadales</taxon>
        <taxon>Ferrimonadaceae</taxon>
        <taxon>Ferrimonas</taxon>
    </lineage>
</organism>
<dbReference type="EMBL" id="SWCI01000002">
    <property type="protein sequence ID" value="TKB50698.1"/>
    <property type="molecule type" value="Genomic_DNA"/>
</dbReference>
<evidence type="ECO:0000259" key="7">
    <source>
        <dbReference type="Pfam" id="PF06271"/>
    </source>
</evidence>
<dbReference type="GO" id="GO:0005886">
    <property type="term" value="C:plasma membrane"/>
    <property type="evidence" value="ECO:0007669"/>
    <property type="project" value="UniProtKB-SubCell"/>
</dbReference>
<proteinExistence type="predicted"/>
<dbReference type="PANTHER" id="PTHR36115">
    <property type="entry name" value="PROLINE-RICH ANTIGEN HOMOLOG-RELATED"/>
    <property type="match status" value="1"/>
</dbReference>
<accession>A0A4U1BH56</accession>
<gene>
    <name evidence="8" type="ORF">FCL40_05810</name>
</gene>